<dbReference type="Gene3D" id="1.10.510.10">
    <property type="entry name" value="Transferase(Phosphotransferase) domain 1"/>
    <property type="match status" value="1"/>
</dbReference>
<dbReference type="Gene3D" id="3.30.200.20">
    <property type="entry name" value="Phosphorylase Kinase, domain 1"/>
    <property type="match status" value="1"/>
</dbReference>
<dbReference type="GO" id="GO:0004674">
    <property type="term" value="F:protein serine/threonine kinase activity"/>
    <property type="evidence" value="ECO:0007669"/>
    <property type="project" value="UniProtKB-EC"/>
</dbReference>
<dbReference type="PROSITE" id="PS50011">
    <property type="entry name" value="PROTEIN_KINASE_DOM"/>
    <property type="match status" value="1"/>
</dbReference>
<gene>
    <name evidence="2" type="ORF">JOC54_000179</name>
</gene>
<dbReference type="InterPro" id="IPR000719">
    <property type="entry name" value="Prot_kinase_dom"/>
</dbReference>
<comment type="caution">
    <text evidence="2">The sequence shown here is derived from an EMBL/GenBank/DDBJ whole genome shotgun (WGS) entry which is preliminary data.</text>
</comment>
<feature type="domain" description="Protein kinase" evidence="1">
    <location>
        <begin position="20"/>
        <end position="288"/>
    </location>
</feature>
<protein>
    <submittedName>
        <fullName evidence="2">Serine/threonine-protein kinase</fullName>
        <ecNumber evidence="2">2.7.11.1</ecNumber>
    </submittedName>
</protein>
<dbReference type="PANTHER" id="PTHR24347">
    <property type="entry name" value="SERINE/THREONINE-PROTEIN KINASE"/>
    <property type="match status" value="1"/>
</dbReference>
<evidence type="ECO:0000313" key="3">
    <source>
        <dbReference type="Proteomes" id="UP001179280"/>
    </source>
</evidence>
<keyword evidence="2" id="KW-0418">Kinase</keyword>
<dbReference type="SUPFAM" id="SSF56112">
    <property type="entry name" value="Protein kinase-like (PK-like)"/>
    <property type="match status" value="1"/>
</dbReference>
<sequence length="288" mass="33101">MKLLQIIHLGKVTFELKESHRFDWLIPMGEVFTVFDQQDSGNLSFGVERDGVRTFVKYAGAKPTEFTGKPEKAVAQLKQTALIYEELQHPNLIRMLDHFQTEQGYVLVFEWFDGECLHSHWSFSPPLKYTDPKSPTYRYKQLPIEQRLTSFDAIVEFCQHVERNNYVAVDIYDGSILYDFSNDRTKICDIDYFQKKPFVNTMGRLWGSSRFMAPEEFELGAAIDGRTNVYNLGATAFALLGGETDRSFSKWAAGEALYQVAMKAVQAGRMERYESIAEFQQAWKEAAG</sequence>
<keyword evidence="2" id="KW-0808">Transferase</keyword>
<keyword evidence="3" id="KW-1185">Reference proteome</keyword>
<dbReference type="Pfam" id="PF00069">
    <property type="entry name" value="Pkinase"/>
    <property type="match status" value="1"/>
</dbReference>
<reference evidence="2" key="1">
    <citation type="submission" date="2021-01" db="EMBL/GenBank/DDBJ databases">
        <title>Genomic Encyclopedia of Type Strains, Phase IV (KMG-IV): sequencing the most valuable type-strain genomes for metagenomic binning, comparative biology and taxonomic classification.</title>
        <authorList>
            <person name="Goeker M."/>
        </authorList>
    </citation>
    <scope>NUCLEOTIDE SEQUENCE</scope>
    <source>
        <strain evidence="2">DSM 21943</strain>
    </source>
</reference>
<evidence type="ECO:0000313" key="2">
    <source>
        <dbReference type="EMBL" id="MBM7836948.1"/>
    </source>
</evidence>
<dbReference type="EMBL" id="JAFBCV010000001">
    <property type="protein sequence ID" value="MBM7836948.1"/>
    <property type="molecule type" value="Genomic_DNA"/>
</dbReference>
<evidence type="ECO:0000259" key="1">
    <source>
        <dbReference type="PROSITE" id="PS50011"/>
    </source>
</evidence>
<proteinExistence type="predicted"/>
<organism evidence="2 3">
    <name type="scientific">Shouchella xiaoxiensis</name>
    <dbReference type="NCBI Taxonomy" id="766895"/>
    <lineage>
        <taxon>Bacteria</taxon>
        <taxon>Bacillati</taxon>
        <taxon>Bacillota</taxon>
        <taxon>Bacilli</taxon>
        <taxon>Bacillales</taxon>
        <taxon>Bacillaceae</taxon>
        <taxon>Shouchella</taxon>
    </lineage>
</organism>
<dbReference type="Proteomes" id="UP001179280">
    <property type="component" value="Unassembled WGS sequence"/>
</dbReference>
<dbReference type="InterPro" id="IPR011009">
    <property type="entry name" value="Kinase-like_dom_sf"/>
</dbReference>
<accession>A0ABS2SN52</accession>
<dbReference type="RefSeq" id="WP_204463692.1">
    <property type="nucleotide sequence ID" value="NZ_JAFBCV010000001.1"/>
</dbReference>
<dbReference type="EC" id="2.7.11.1" evidence="2"/>
<name>A0ABS2SN52_9BACI</name>